<reference evidence="2 3" key="1">
    <citation type="submission" date="2019-11" db="EMBL/GenBank/DDBJ databases">
        <title>Genome sequence of Moorella glycerini DSM11254.</title>
        <authorList>
            <person name="Poehlein A."/>
            <person name="Boeer T."/>
            <person name="Daniel R."/>
        </authorList>
    </citation>
    <scope>NUCLEOTIDE SEQUENCE [LARGE SCALE GENOMIC DNA]</scope>
    <source>
        <strain evidence="2 3">DSM 11254</strain>
    </source>
</reference>
<sequence length="93" mass="10781">MPQIKMVRRQLYVPVTLNKELKELSRRARVSESEIVRRALIMYLEQEKRRNTPPEKNPVLKAIGIFAGETSPFTASERHDEIIYGPGYPEANQ</sequence>
<proteinExistence type="predicted"/>
<feature type="domain" description="Ribbon-helix-helix protein CopG" evidence="1">
    <location>
        <begin position="11"/>
        <end position="47"/>
    </location>
</feature>
<dbReference type="OrthoDB" id="9846680at2"/>
<dbReference type="AlphaFoldDB" id="A0A6I5ZPQ5"/>
<evidence type="ECO:0000313" key="2">
    <source>
        <dbReference type="EMBL" id="QGP91952.1"/>
    </source>
</evidence>
<name>A0A6I5ZPQ5_9FIRM</name>
<dbReference type="Proteomes" id="UP000425916">
    <property type="component" value="Chromosome"/>
</dbReference>
<dbReference type="Pfam" id="PF01402">
    <property type="entry name" value="RHH_1"/>
    <property type="match status" value="1"/>
</dbReference>
<keyword evidence="3" id="KW-1185">Reference proteome</keyword>
<evidence type="ECO:0000259" key="1">
    <source>
        <dbReference type="Pfam" id="PF01402"/>
    </source>
</evidence>
<protein>
    <recommendedName>
        <fullName evidence="1">Ribbon-helix-helix protein CopG domain-containing protein</fullName>
    </recommendedName>
</protein>
<organism evidence="2 3">
    <name type="scientific">Neomoorella glycerini</name>
    <dbReference type="NCBI Taxonomy" id="55779"/>
    <lineage>
        <taxon>Bacteria</taxon>
        <taxon>Bacillati</taxon>
        <taxon>Bacillota</taxon>
        <taxon>Clostridia</taxon>
        <taxon>Neomoorellales</taxon>
        <taxon>Neomoorellaceae</taxon>
        <taxon>Neomoorella</taxon>
    </lineage>
</organism>
<dbReference type="InterPro" id="IPR002145">
    <property type="entry name" value="CopG"/>
</dbReference>
<dbReference type="RefSeq" id="WP_156272589.1">
    <property type="nucleotide sequence ID" value="NZ_CP046244.1"/>
</dbReference>
<gene>
    <name evidence="2" type="ORF">MGLY_13010</name>
</gene>
<dbReference type="EMBL" id="CP046244">
    <property type="protein sequence ID" value="QGP91952.1"/>
    <property type="molecule type" value="Genomic_DNA"/>
</dbReference>
<evidence type="ECO:0000313" key="3">
    <source>
        <dbReference type="Proteomes" id="UP000425916"/>
    </source>
</evidence>
<accession>A0A6I5ZPQ5</accession>
<dbReference type="CDD" id="cd21631">
    <property type="entry name" value="RHH_CopG_NikR-like"/>
    <property type="match status" value="1"/>
</dbReference>